<evidence type="ECO:0000313" key="2">
    <source>
        <dbReference type="Proteomes" id="UP000828048"/>
    </source>
</evidence>
<organism evidence="1 2">
    <name type="scientific">Vaccinium darrowii</name>
    <dbReference type="NCBI Taxonomy" id="229202"/>
    <lineage>
        <taxon>Eukaryota</taxon>
        <taxon>Viridiplantae</taxon>
        <taxon>Streptophyta</taxon>
        <taxon>Embryophyta</taxon>
        <taxon>Tracheophyta</taxon>
        <taxon>Spermatophyta</taxon>
        <taxon>Magnoliopsida</taxon>
        <taxon>eudicotyledons</taxon>
        <taxon>Gunneridae</taxon>
        <taxon>Pentapetalae</taxon>
        <taxon>asterids</taxon>
        <taxon>Ericales</taxon>
        <taxon>Ericaceae</taxon>
        <taxon>Vaccinioideae</taxon>
        <taxon>Vaccinieae</taxon>
        <taxon>Vaccinium</taxon>
    </lineage>
</organism>
<dbReference type="EMBL" id="CM037154">
    <property type="protein sequence ID" value="KAH7859624.1"/>
    <property type="molecule type" value="Genomic_DNA"/>
</dbReference>
<keyword evidence="2" id="KW-1185">Reference proteome</keyword>
<comment type="caution">
    <text evidence="1">The sequence shown here is derived from an EMBL/GenBank/DDBJ whole genome shotgun (WGS) entry which is preliminary data.</text>
</comment>
<reference evidence="1 2" key="1">
    <citation type="journal article" date="2021" name="Hortic Res">
        <title>High-quality reference genome and annotation aids understanding of berry development for evergreen blueberry (Vaccinium darrowii).</title>
        <authorList>
            <person name="Yu J."/>
            <person name="Hulse-Kemp A.M."/>
            <person name="Babiker E."/>
            <person name="Staton M."/>
        </authorList>
    </citation>
    <scope>NUCLEOTIDE SEQUENCE [LARGE SCALE GENOMIC DNA]</scope>
    <source>
        <strain evidence="2">cv. NJ 8807/NJ 8810</strain>
        <tissue evidence="1">Young leaf</tissue>
    </source>
</reference>
<gene>
    <name evidence="1" type="ORF">Vadar_003403</name>
</gene>
<dbReference type="Proteomes" id="UP000828048">
    <property type="component" value="Chromosome 4"/>
</dbReference>
<proteinExistence type="predicted"/>
<protein>
    <submittedName>
        <fullName evidence="1">Uncharacterized protein</fullName>
    </submittedName>
</protein>
<name>A0ACB7Z1S0_9ERIC</name>
<evidence type="ECO:0000313" key="1">
    <source>
        <dbReference type="EMBL" id="KAH7859624.1"/>
    </source>
</evidence>
<sequence length="487" mass="52793">MATTRIFSRSLLTTKQTLASLLSRSYASAAVPLSTRPSNSLSSSISLLRPLIAANFHRLSPVTTTVRGYSTQRTSTSLNDPKHNWSNRAPKETILHDGCDFRHWLVLMEKPEGDPTRDDLIDSYIKTLAQVVGSEDEARMKIYSVHTGPNFAFGALVSKELANKIKELPNVRCVLPNSYLDSKTKDYGGEPFINGQAVPYDLKYHQEWLRNNRKADYRNGHNARPHKCDTSTNVQNMPNPGNPPGSNPRGMPPYMTNPPNIVGTPPGNIAGQPRYIMGAGQPQYNMGGGMPQNNSGGGDMPQNSSGGNPQHNEEGRMPENRVGGLQNNSGGGDMPQNSTGGNQQHNEEGRMPENRVGGLQNNSGGGDMPQNSSGGNPQHNEEGRMPENRVGGLQNNSGGGDMPQNSSGGNPQHNEEERMSENHMGGPPKQTGEGKVRNKFEENRHVTSETEIQRLLADAREASDFISTTIVQAKLNPSGGYGTCGMA</sequence>
<accession>A0ACB7Z1S0</accession>